<accession>A0A9E8KMS0</accession>
<dbReference type="Proteomes" id="UP001164472">
    <property type="component" value="Chromosome"/>
</dbReference>
<dbReference type="KEGG" id="asem:NNL22_11710"/>
<protein>
    <submittedName>
        <fullName evidence="1">Uncharacterized protein</fullName>
    </submittedName>
</protein>
<dbReference type="RefSeq" id="WP_251809844.1">
    <property type="nucleotide sequence ID" value="NZ_CP101527.1"/>
</dbReference>
<gene>
    <name evidence="1" type="ORF">NNL22_11710</name>
</gene>
<dbReference type="AlphaFoldDB" id="A0A9E8KMS0"/>
<dbReference type="EMBL" id="CP101527">
    <property type="protein sequence ID" value="UZW73703.1"/>
    <property type="molecule type" value="Genomic_DNA"/>
</dbReference>
<evidence type="ECO:0000313" key="1">
    <source>
        <dbReference type="EMBL" id="UZW73703.1"/>
    </source>
</evidence>
<reference evidence="1" key="1">
    <citation type="submission" date="2022-07" db="EMBL/GenBank/DDBJ databases">
        <title>Alkalimarinus sp. nov., isolated from gut of a Alitta virens.</title>
        <authorList>
            <person name="Yang A.I."/>
            <person name="Shin N.-R."/>
        </authorList>
    </citation>
    <scope>NUCLEOTIDE SEQUENCE</scope>
    <source>
        <strain evidence="1">FA028</strain>
    </source>
</reference>
<organism evidence="1 2">
    <name type="scientific">Alkalimarinus sediminis</name>
    <dbReference type="NCBI Taxonomy" id="1632866"/>
    <lineage>
        <taxon>Bacteria</taxon>
        <taxon>Pseudomonadati</taxon>
        <taxon>Pseudomonadota</taxon>
        <taxon>Gammaproteobacteria</taxon>
        <taxon>Alteromonadales</taxon>
        <taxon>Alteromonadaceae</taxon>
        <taxon>Alkalimarinus</taxon>
    </lineage>
</organism>
<name>A0A9E8KMS0_9ALTE</name>
<sequence>MVYKPLQYEAFNHREDFVRDVRVYSDNGHKIYYGSISSKSSGGKYGGSHIGGFYGVPEQVKVTWTEDRGWDEHHYEKTVAIPRPLPELIEDEKIISASNYNQKDKKRNYVLVPHFYDEDVQIQVIGDSRDYWEMHNYRPVASAGNEGIKLLWTRRLTYTEQPYTFTVDNQSQYLLRSIYVQTDRGSGKYLKSIAPNTVPLKQGNTHIMPFTLTVTWVKEIDGRGVDVKKEIQIARPLLDLERGQWYGAIKSDKHYNITLTFTDDDVSYELSVETKGKDESALLWKPVLN</sequence>
<proteinExistence type="predicted"/>
<keyword evidence="2" id="KW-1185">Reference proteome</keyword>
<evidence type="ECO:0000313" key="2">
    <source>
        <dbReference type="Proteomes" id="UP001164472"/>
    </source>
</evidence>